<dbReference type="EMBL" id="CP157484">
    <property type="protein sequence ID" value="XBO40009.1"/>
    <property type="molecule type" value="Genomic_DNA"/>
</dbReference>
<dbReference type="InterPro" id="IPR011928">
    <property type="entry name" value="Phage_phiJL001_Gp84"/>
</dbReference>
<evidence type="ECO:0000313" key="2">
    <source>
        <dbReference type="EMBL" id="XBO40009.1"/>
    </source>
</evidence>
<dbReference type="RefSeq" id="WP_406856863.1">
    <property type="nucleotide sequence ID" value="NZ_CP157484.1"/>
</dbReference>
<feature type="domain" description="Bacteriophage phiJL001 Gp84 C-terminal" evidence="1">
    <location>
        <begin position="196"/>
        <end position="277"/>
    </location>
</feature>
<dbReference type="AlphaFoldDB" id="A0AAU7JIN6"/>
<accession>A0AAU7JIN6</accession>
<dbReference type="Pfam" id="PF09356">
    <property type="entry name" value="Phage_BR0599"/>
    <property type="match status" value="1"/>
</dbReference>
<organism evidence="2">
    <name type="scientific">Alsobacter sp. KACC 23698</name>
    <dbReference type="NCBI Taxonomy" id="3149229"/>
    <lineage>
        <taxon>Bacteria</taxon>
        <taxon>Pseudomonadati</taxon>
        <taxon>Pseudomonadota</taxon>
        <taxon>Alphaproteobacteria</taxon>
        <taxon>Hyphomicrobiales</taxon>
        <taxon>Alsobacteraceae</taxon>
        <taxon>Alsobacter</taxon>
    </lineage>
</organism>
<reference evidence="2" key="1">
    <citation type="submission" date="2024-05" db="EMBL/GenBank/DDBJ databases">
        <authorList>
            <person name="Kim S."/>
            <person name="Heo J."/>
            <person name="Choi H."/>
            <person name="Choi Y."/>
            <person name="Kwon S.-W."/>
            <person name="Kim Y."/>
        </authorList>
    </citation>
    <scope>NUCLEOTIDE SEQUENCE</scope>
    <source>
        <strain evidence="2">KACC 23698</strain>
    </source>
</reference>
<dbReference type="NCBIfam" id="TIGR02218">
    <property type="entry name" value="phg_TIGR02218"/>
    <property type="match status" value="1"/>
</dbReference>
<protein>
    <submittedName>
        <fullName evidence="2">DUF2163 domain-containing protein</fullName>
    </submittedName>
</protein>
<proteinExistence type="predicted"/>
<sequence>MRPLSPTLSARLAEGATTLARCWKLMRRDGVTQGFTDHDRDLSFGGVVYAASTGLEAADTESQLGFAVGGGDVAGALSSASLDEADLAAGRYDAAAVEVWLVDWSDPASRVLLDVYVIGEVRRTPGAFVAELRGLAQQLDTPRGRTFQPACSADLGDARCGVDLALPAWRATGAVEATDGASALASSALQAFPDAFFTGGRLTFTSGPNAGWGSEVKDHRATAGAGEVHLWRPSGDPIAAGHAFAITAGCDKRLATCAARFDNVANFRGFPHMPGNDFLLRVARNGDVAMDGGSLFR</sequence>
<dbReference type="InterPro" id="IPR018964">
    <property type="entry name" value="Phage_phiJL001_Gp84_C"/>
</dbReference>
<gene>
    <name evidence="2" type="ORF">ABEG18_04305</name>
</gene>
<name>A0AAU7JIN6_9HYPH</name>
<dbReference type="Pfam" id="PF09931">
    <property type="entry name" value="Phage_phiJL001_Gp84_N"/>
    <property type="match status" value="1"/>
</dbReference>
<evidence type="ECO:0000259" key="1">
    <source>
        <dbReference type="Pfam" id="PF09356"/>
    </source>
</evidence>